<keyword evidence="1" id="KW-0472">Membrane</keyword>
<keyword evidence="1" id="KW-0812">Transmembrane</keyword>
<keyword evidence="2" id="KW-0830">Ubiquinone</keyword>
<dbReference type="Proteomes" id="UP000030392">
    <property type="component" value="Unassembled WGS sequence"/>
</dbReference>
<sequence length="125" mass="14549">MASYVYLIQNGDLFNIGFTDNLERTRINLRPGELVAFLNTDNPEPLIKNIRKMYVDNRLPGSDYYRLANSQVKECRTLLEGDGSNNYFQPFLKGPSLFVFFIFSWVLLTYFIIEFAVDPVLSRFT</sequence>
<gene>
    <name evidence="2" type="ORF">EV03_2056</name>
</gene>
<proteinExistence type="predicted"/>
<dbReference type="AlphaFoldDB" id="A0A0A2C450"/>
<accession>A0A0A2C450</accession>
<feature type="transmembrane region" description="Helical" evidence="1">
    <location>
        <begin position="97"/>
        <end position="117"/>
    </location>
</feature>
<evidence type="ECO:0000313" key="3">
    <source>
        <dbReference type="Proteomes" id="UP000030392"/>
    </source>
</evidence>
<comment type="caution">
    <text evidence="2">The sequence shown here is derived from an EMBL/GenBank/DDBJ whole genome shotgun (WGS) entry which is preliminary data.</text>
</comment>
<protein>
    <submittedName>
        <fullName evidence="2">Putative NADH-ubiquinone/plastoquinone</fullName>
    </submittedName>
</protein>
<dbReference type="EMBL" id="JNAX01000015">
    <property type="protein sequence ID" value="KGG19670.1"/>
    <property type="molecule type" value="Genomic_DNA"/>
</dbReference>
<dbReference type="RefSeq" id="WP_011823613.1">
    <property type="nucleotide sequence ID" value="NZ_CP138967.1"/>
</dbReference>
<reference evidence="3" key="1">
    <citation type="journal article" date="2014" name="Sci. Data">
        <title>Genomes of diverse isolates of the marine cyanobacterium Prochlorococcus.</title>
        <authorList>
            <person name="Biller S."/>
            <person name="Berube P."/>
            <person name="Thompson J."/>
            <person name="Kelly L."/>
            <person name="Roggensack S."/>
            <person name="Awad L."/>
            <person name="Roache-Johnson K."/>
            <person name="Ding H."/>
            <person name="Giovannoni S.J."/>
            <person name="Moore L.R."/>
            <person name="Chisholm S.W."/>
        </authorList>
    </citation>
    <scope>NUCLEOTIDE SEQUENCE [LARGE SCALE GENOMIC DNA]</scope>
    <source>
        <strain evidence="3">PAC1</strain>
    </source>
</reference>
<evidence type="ECO:0000313" key="2">
    <source>
        <dbReference type="EMBL" id="KGG19670.1"/>
    </source>
</evidence>
<organism evidence="2 3">
    <name type="scientific">Prochlorococcus marinus str. PAC1</name>
    <dbReference type="NCBI Taxonomy" id="59924"/>
    <lineage>
        <taxon>Bacteria</taxon>
        <taxon>Bacillati</taxon>
        <taxon>Cyanobacteriota</taxon>
        <taxon>Cyanophyceae</taxon>
        <taxon>Synechococcales</taxon>
        <taxon>Prochlorococcaceae</taxon>
        <taxon>Prochlorococcus</taxon>
    </lineage>
</organism>
<keyword evidence="1" id="KW-1133">Transmembrane helix</keyword>
<evidence type="ECO:0000256" key="1">
    <source>
        <dbReference type="SAM" id="Phobius"/>
    </source>
</evidence>
<name>A0A0A2C450_PROMR</name>